<feature type="compositionally biased region" description="Polar residues" evidence="1">
    <location>
        <begin position="198"/>
        <end position="209"/>
    </location>
</feature>
<dbReference type="EMBL" id="KQ971321">
    <property type="protein sequence ID" value="EFA00557.2"/>
    <property type="molecule type" value="Genomic_DNA"/>
</dbReference>
<evidence type="ECO:0000313" key="2">
    <source>
        <dbReference type="EMBL" id="EFA00557.2"/>
    </source>
</evidence>
<dbReference type="HOGENOM" id="CLU_545551_0_0_1"/>
<feature type="compositionally biased region" description="Basic and acidic residues" evidence="1">
    <location>
        <begin position="166"/>
        <end position="197"/>
    </location>
</feature>
<keyword evidence="3" id="KW-1185">Reference proteome</keyword>
<evidence type="ECO:0000313" key="3">
    <source>
        <dbReference type="Proteomes" id="UP000007266"/>
    </source>
</evidence>
<protein>
    <submittedName>
        <fullName evidence="2">Uncharacterized protein</fullName>
    </submittedName>
</protein>
<evidence type="ECO:0000256" key="1">
    <source>
        <dbReference type="SAM" id="MobiDB-lite"/>
    </source>
</evidence>
<accession>D6WGG9</accession>
<organism evidence="2 3">
    <name type="scientific">Tribolium castaneum</name>
    <name type="common">Red flour beetle</name>
    <dbReference type="NCBI Taxonomy" id="7070"/>
    <lineage>
        <taxon>Eukaryota</taxon>
        <taxon>Metazoa</taxon>
        <taxon>Ecdysozoa</taxon>
        <taxon>Arthropoda</taxon>
        <taxon>Hexapoda</taxon>
        <taxon>Insecta</taxon>
        <taxon>Pterygota</taxon>
        <taxon>Neoptera</taxon>
        <taxon>Endopterygota</taxon>
        <taxon>Coleoptera</taxon>
        <taxon>Polyphaga</taxon>
        <taxon>Cucujiformia</taxon>
        <taxon>Tenebrionidae</taxon>
        <taxon>Tenebrionidae incertae sedis</taxon>
        <taxon>Tribolium</taxon>
    </lineage>
</organism>
<feature type="region of interest" description="Disordered" evidence="1">
    <location>
        <begin position="166"/>
        <end position="209"/>
    </location>
</feature>
<reference evidence="2 3" key="2">
    <citation type="journal article" date="2010" name="Nucleic Acids Res.">
        <title>BeetleBase in 2010: revisions to provide comprehensive genomic information for Tribolium castaneum.</title>
        <authorList>
            <person name="Kim H.S."/>
            <person name="Murphy T."/>
            <person name="Xia J."/>
            <person name="Caragea D."/>
            <person name="Park Y."/>
            <person name="Beeman R.W."/>
            <person name="Lorenzen M.D."/>
            <person name="Butcher S."/>
            <person name="Manak J.R."/>
            <person name="Brown S.J."/>
        </authorList>
    </citation>
    <scope>GENOME REANNOTATION</scope>
    <source>
        <strain evidence="2 3">Georgia GA2</strain>
    </source>
</reference>
<name>D6WGG9_TRICA</name>
<dbReference type="InParanoid" id="D6WGG9"/>
<feature type="region of interest" description="Disordered" evidence="1">
    <location>
        <begin position="489"/>
        <end position="533"/>
    </location>
</feature>
<reference evidence="2 3" key="1">
    <citation type="journal article" date="2008" name="Nature">
        <title>The genome of the model beetle and pest Tribolium castaneum.</title>
        <authorList>
            <consortium name="Tribolium Genome Sequencing Consortium"/>
            <person name="Richards S."/>
            <person name="Gibbs R.A."/>
            <person name="Weinstock G.M."/>
            <person name="Brown S.J."/>
            <person name="Denell R."/>
            <person name="Beeman R.W."/>
            <person name="Gibbs R."/>
            <person name="Beeman R.W."/>
            <person name="Brown S.J."/>
            <person name="Bucher G."/>
            <person name="Friedrich M."/>
            <person name="Grimmelikhuijzen C.J."/>
            <person name="Klingler M."/>
            <person name="Lorenzen M."/>
            <person name="Richards S."/>
            <person name="Roth S."/>
            <person name="Schroder R."/>
            <person name="Tautz D."/>
            <person name="Zdobnov E.M."/>
            <person name="Muzny D."/>
            <person name="Gibbs R.A."/>
            <person name="Weinstock G.M."/>
            <person name="Attaway T."/>
            <person name="Bell S."/>
            <person name="Buhay C.J."/>
            <person name="Chandrabose M.N."/>
            <person name="Chavez D."/>
            <person name="Clerk-Blankenburg K.P."/>
            <person name="Cree A."/>
            <person name="Dao M."/>
            <person name="Davis C."/>
            <person name="Chacko J."/>
            <person name="Dinh H."/>
            <person name="Dugan-Rocha S."/>
            <person name="Fowler G."/>
            <person name="Garner T.T."/>
            <person name="Garnes J."/>
            <person name="Gnirke A."/>
            <person name="Hawes A."/>
            <person name="Hernandez J."/>
            <person name="Hines S."/>
            <person name="Holder M."/>
            <person name="Hume J."/>
            <person name="Jhangiani S.N."/>
            <person name="Joshi V."/>
            <person name="Khan Z.M."/>
            <person name="Jackson L."/>
            <person name="Kovar C."/>
            <person name="Kowis A."/>
            <person name="Lee S."/>
            <person name="Lewis L.R."/>
            <person name="Margolis J."/>
            <person name="Morgan M."/>
            <person name="Nazareth L.V."/>
            <person name="Nguyen N."/>
            <person name="Okwuonu G."/>
            <person name="Parker D."/>
            <person name="Richards S."/>
            <person name="Ruiz S.J."/>
            <person name="Santibanez J."/>
            <person name="Savard J."/>
            <person name="Scherer S.E."/>
            <person name="Schneider B."/>
            <person name="Sodergren E."/>
            <person name="Tautz D."/>
            <person name="Vattahil S."/>
            <person name="Villasana D."/>
            <person name="White C.S."/>
            <person name="Wright R."/>
            <person name="Park Y."/>
            <person name="Beeman R.W."/>
            <person name="Lord J."/>
            <person name="Oppert B."/>
            <person name="Lorenzen M."/>
            <person name="Brown S."/>
            <person name="Wang L."/>
            <person name="Savard J."/>
            <person name="Tautz D."/>
            <person name="Richards S."/>
            <person name="Weinstock G."/>
            <person name="Gibbs R.A."/>
            <person name="Liu Y."/>
            <person name="Worley K."/>
            <person name="Weinstock G."/>
            <person name="Elsik C.G."/>
            <person name="Reese J.T."/>
            <person name="Elhaik E."/>
            <person name="Landan G."/>
            <person name="Graur D."/>
            <person name="Arensburger P."/>
            <person name="Atkinson P."/>
            <person name="Beeman R.W."/>
            <person name="Beidler J."/>
            <person name="Brown S.J."/>
            <person name="Demuth J.P."/>
            <person name="Drury D.W."/>
            <person name="Du Y.Z."/>
            <person name="Fujiwara H."/>
            <person name="Lorenzen M."/>
            <person name="Maselli V."/>
            <person name="Osanai M."/>
            <person name="Park Y."/>
            <person name="Robertson H.M."/>
            <person name="Tu Z."/>
            <person name="Wang J.J."/>
            <person name="Wang S."/>
            <person name="Richards S."/>
            <person name="Song H."/>
            <person name="Zhang L."/>
            <person name="Sodergren E."/>
            <person name="Werner D."/>
            <person name="Stanke M."/>
            <person name="Morgenstern B."/>
            <person name="Solovyev V."/>
            <person name="Kosarev P."/>
            <person name="Brown G."/>
            <person name="Chen H.C."/>
            <person name="Ermolaeva O."/>
            <person name="Hlavina W."/>
            <person name="Kapustin Y."/>
            <person name="Kiryutin B."/>
            <person name="Kitts P."/>
            <person name="Maglott D."/>
            <person name="Pruitt K."/>
            <person name="Sapojnikov V."/>
            <person name="Souvorov A."/>
            <person name="Mackey A.J."/>
            <person name="Waterhouse R.M."/>
            <person name="Wyder S."/>
            <person name="Zdobnov E.M."/>
            <person name="Zdobnov E.M."/>
            <person name="Wyder S."/>
            <person name="Kriventseva E.V."/>
            <person name="Kadowaki T."/>
            <person name="Bork P."/>
            <person name="Aranda M."/>
            <person name="Bao R."/>
            <person name="Beermann A."/>
            <person name="Berns N."/>
            <person name="Bolognesi R."/>
            <person name="Bonneton F."/>
            <person name="Bopp D."/>
            <person name="Brown S.J."/>
            <person name="Bucher G."/>
            <person name="Butts T."/>
            <person name="Chaumot A."/>
            <person name="Denell R.E."/>
            <person name="Ferrier D.E."/>
            <person name="Friedrich M."/>
            <person name="Gordon C.M."/>
            <person name="Jindra M."/>
            <person name="Klingler M."/>
            <person name="Lan Q."/>
            <person name="Lattorff H.M."/>
            <person name="Laudet V."/>
            <person name="von Levetsow C."/>
            <person name="Liu Z."/>
            <person name="Lutz R."/>
            <person name="Lynch J.A."/>
            <person name="da Fonseca R.N."/>
            <person name="Posnien N."/>
            <person name="Reuter R."/>
            <person name="Roth S."/>
            <person name="Savard J."/>
            <person name="Schinko J.B."/>
            <person name="Schmitt C."/>
            <person name="Schoppmeier M."/>
            <person name="Schroder R."/>
            <person name="Shippy T.D."/>
            <person name="Simonnet F."/>
            <person name="Marques-Souza H."/>
            <person name="Tautz D."/>
            <person name="Tomoyasu Y."/>
            <person name="Trauner J."/>
            <person name="Van der Zee M."/>
            <person name="Vervoort M."/>
            <person name="Wittkopp N."/>
            <person name="Wimmer E.A."/>
            <person name="Yang X."/>
            <person name="Jones A.K."/>
            <person name="Sattelle D.B."/>
            <person name="Ebert P.R."/>
            <person name="Nelson D."/>
            <person name="Scott J.G."/>
            <person name="Beeman R.W."/>
            <person name="Muthukrishnan S."/>
            <person name="Kramer K.J."/>
            <person name="Arakane Y."/>
            <person name="Beeman R.W."/>
            <person name="Zhu Q."/>
            <person name="Hogenkamp D."/>
            <person name="Dixit R."/>
            <person name="Oppert B."/>
            <person name="Jiang H."/>
            <person name="Zou Z."/>
            <person name="Marshall J."/>
            <person name="Elpidina E."/>
            <person name="Vinokurov K."/>
            <person name="Oppert C."/>
            <person name="Zou Z."/>
            <person name="Evans J."/>
            <person name="Lu Z."/>
            <person name="Zhao P."/>
            <person name="Sumathipala N."/>
            <person name="Altincicek B."/>
            <person name="Vilcinskas A."/>
            <person name="Williams M."/>
            <person name="Hultmark D."/>
            <person name="Hetru C."/>
            <person name="Jiang H."/>
            <person name="Grimmelikhuijzen C.J."/>
            <person name="Hauser F."/>
            <person name="Cazzamali G."/>
            <person name="Williamson M."/>
            <person name="Park Y."/>
            <person name="Li B."/>
            <person name="Tanaka Y."/>
            <person name="Predel R."/>
            <person name="Neupert S."/>
            <person name="Schachtner J."/>
            <person name="Verleyen P."/>
            <person name="Raible F."/>
            <person name="Bork P."/>
            <person name="Friedrich M."/>
            <person name="Walden K.K."/>
            <person name="Robertson H.M."/>
            <person name="Angeli S."/>
            <person name="Foret S."/>
            <person name="Bucher G."/>
            <person name="Schuetz S."/>
            <person name="Maleszka R."/>
            <person name="Wimmer E.A."/>
            <person name="Beeman R.W."/>
            <person name="Lorenzen M."/>
            <person name="Tomoyasu Y."/>
            <person name="Miller S.C."/>
            <person name="Grossmann D."/>
            <person name="Bucher G."/>
        </authorList>
    </citation>
    <scope>NUCLEOTIDE SEQUENCE [LARGE SCALE GENOMIC DNA]</scope>
    <source>
        <strain evidence="2 3">Georgia GA2</strain>
    </source>
</reference>
<sequence length="568" mass="63960">MSPIENVVPNLVDNSTNRDVELRKQDRSRDLFGVQLEVTSLLLEAERRKLSVLQKELQVALEEGGSIKAKEHQKQELLVAITRIQAQHDHLDKEYREHALGALLSANTRGLGKVSEVIKMQECSKPEKPKIIGPKPSIPSKPKIVPPVNVRGQRVVKGNERCLVSDSRRASLSEHKPKEIPKEVSRSLSQTEKREVFSTRTSQSLHPKSASVETNVKYDEYSATYISEKCDTHTSFEAYKKIEEVTQKAPNSPSTVCCSILSNVTTDCCGIINVNKKELNGKTMTKIDSLDSNSSDSGGFKDFIQLDLVKAEPQVPCHQRKASQPEFLADKAFGHQRKASQPDHLAPFAHNKQTFVANAQALAQFLPQTEQKLLQHRPDDSFRQQIAKFSAVQKTDDTKARPIPQIISQSQFQQSTRKLEELLSQRLEKDKVIRKGQNCLLDGESSSQDVEQKMMVQKQMQQKLQADLQQTVKQIQEIQSIELRLPQNRKWSESNRSQPAIGLKHTPKSRVSHPIISFPNSQRSQNDSKRKSLSDSISAGRVCTIAMAATVQNDSFRQFHGVCRNVRT</sequence>
<dbReference type="AlphaFoldDB" id="D6WGG9"/>
<gene>
    <name evidence="2" type="primary">AUGUSTUS-3.0.2_03424</name>
    <name evidence="2" type="ORF">TcasGA2_TC003424</name>
</gene>
<proteinExistence type="predicted"/>
<dbReference type="Proteomes" id="UP000007266">
    <property type="component" value="Linkage group 3"/>
</dbReference>